<dbReference type="InterPro" id="IPR045584">
    <property type="entry name" value="Pilin-like"/>
</dbReference>
<dbReference type="Pfam" id="PF00114">
    <property type="entry name" value="Pilin"/>
    <property type="match status" value="1"/>
</dbReference>
<dbReference type="Gene3D" id="3.30.700.10">
    <property type="entry name" value="Glycoprotein, Type 4 Pilin"/>
    <property type="match status" value="1"/>
</dbReference>
<gene>
    <name evidence="5" type="ORF">VXS06_13350</name>
</gene>
<evidence type="ECO:0000313" key="5">
    <source>
        <dbReference type="EMBL" id="MEC6832747.1"/>
    </source>
</evidence>
<evidence type="ECO:0000256" key="2">
    <source>
        <dbReference type="ARBA" id="ARBA00022481"/>
    </source>
</evidence>
<comment type="similarity">
    <text evidence="1 3">Belongs to the N-Me-Phe pilin family.</text>
</comment>
<feature type="transmembrane region" description="Helical" evidence="4">
    <location>
        <begin position="12"/>
        <end position="30"/>
    </location>
</feature>
<dbReference type="PROSITE" id="PS00409">
    <property type="entry name" value="PROKAR_NTER_METHYL"/>
    <property type="match status" value="1"/>
</dbReference>
<name>A0ABU6L852_9GAMM</name>
<keyword evidence="4" id="KW-1133">Transmembrane helix</keyword>
<reference evidence="5 6" key="1">
    <citation type="submission" date="2024-01" db="EMBL/GenBank/DDBJ databases">
        <title>Active colonisers of the gastrointestinal tract of Atlantic salmon farmed in a warm water region.</title>
        <authorList>
            <person name="Bowman J.P."/>
        </authorList>
    </citation>
    <scope>NUCLEOTIDE SEQUENCE [LARGE SCALE GENOMIC DNA]</scope>
    <source>
        <strain evidence="5 6">S3MW1</strain>
    </source>
</reference>
<sequence>MKKQQGFTLIELMIVVAIIGILSAFAVPAYQDYTKRTHAAEMLNSASAMKTAVGVCLLSGESTCISSTTATATVVPALQTFTKGSDEYTIESKITTGKVTTEGIEATVVGGKGGLANNFKITMIPTVDTSGVVWNVSCSEAAFCPAK</sequence>
<keyword evidence="4" id="KW-0812">Transmembrane</keyword>
<dbReference type="PANTHER" id="PTHR30093:SF34">
    <property type="entry name" value="PREPILIN PEPTIDASE-DEPENDENT PROTEIN D"/>
    <property type="match status" value="1"/>
</dbReference>
<dbReference type="InterPro" id="IPR012902">
    <property type="entry name" value="N_methyl_site"/>
</dbReference>
<comment type="caution">
    <text evidence="5">The sequence shown here is derived from an EMBL/GenBank/DDBJ whole genome shotgun (WGS) entry which is preliminary data.</text>
</comment>
<dbReference type="PANTHER" id="PTHR30093">
    <property type="entry name" value="GENERAL SECRETION PATHWAY PROTEIN G"/>
    <property type="match status" value="1"/>
</dbReference>
<keyword evidence="4" id="KW-0472">Membrane</keyword>
<protein>
    <submittedName>
        <fullName evidence="5">Prepilin-type N-terminal cleavage/methylation domain-containing protein</fullName>
    </submittedName>
</protein>
<dbReference type="RefSeq" id="WP_327775134.1">
    <property type="nucleotide sequence ID" value="NZ_JAYXUG010000010.1"/>
</dbReference>
<evidence type="ECO:0000256" key="3">
    <source>
        <dbReference type="RuleBase" id="RU000389"/>
    </source>
</evidence>
<dbReference type="SUPFAM" id="SSF54523">
    <property type="entry name" value="Pili subunits"/>
    <property type="match status" value="1"/>
</dbReference>
<evidence type="ECO:0000313" key="6">
    <source>
        <dbReference type="Proteomes" id="UP001306119"/>
    </source>
</evidence>
<keyword evidence="2" id="KW-0488">Methylation</keyword>
<dbReference type="InterPro" id="IPR001082">
    <property type="entry name" value="Pilin"/>
</dbReference>
<dbReference type="EMBL" id="JAYXUG010000010">
    <property type="protein sequence ID" value="MEC6832747.1"/>
    <property type="molecule type" value="Genomic_DNA"/>
</dbReference>
<dbReference type="NCBIfam" id="TIGR02532">
    <property type="entry name" value="IV_pilin_GFxxxE"/>
    <property type="match status" value="1"/>
</dbReference>
<keyword evidence="6" id="KW-1185">Reference proteome</keyword>
<evidence type="ECO:0000256" key="1">
    <source>
        <dbReference type="ARBA" id="ARBA00005233"/>
    </source>
</evidence>
<proteinExistence type="inferred from homology"/>
<accession>A0ABU6L852</accession>
<keyword evidence="3" id="KW-0281">Fimbrium</keyword>
<evidence type="ECO:0000256" key="4">
    <source>
        <dbReference type="SAM" id="Phobius"/>
    </source>
</evidence>
<dbReference type="Pfam" id="PF07963">
    <property type="entry name" value="N_methyl"/>
    <property type="match status" value="1"/>
</dbReference>
<organism evidence="5 6">
    <name type="scientific">Photobacterium toruni</name>
    <dbReference type="NCBI Taxonomy" id="1935446"/>
    <lineage>
        <taxon>Bacteria</taxon>
        <taxon>Pseudomonadati</taxon>
        <taxon>Pseudomonadota</taxon>
        <taxon>Gammaproteobacteria</taxon>
        <taxon>Vibrionales</taxon>
        <taxon>Vibrionaceae</taxon>
        <taxon>Photobacterium</taxon>
    </lineage>
</organism>
<dbReference type="Proteomes" id="UP001306119">
    <property type="component" value="Unassembled WGS sequence"/>
</dbReference>